<dbReference type="AlphaFoldDB" id="A0A6I3IWV0"/>
<dbReference type="EMBL" id="WLCI01000002">
    <property type="protein sequence ID" value="MTB93547.1"/>
    <property type="molecule type" value="Genomic_DNA"/>
</dbReference>
<feature type="compositionally biased region" description="Low complexity" evidence="4">
    <location>
        <begin position="25"/>
        <end position="40"/>
    </location>
</feature>
<dbReference type="InterPro" id="IPR029016">
    <property type="entry name" value="GAF-like_dom_sf"/>
</dbReference>
<dbReference type="SUPFAM" id="SSF46785">
    <property type="entry name" value="Winged helix' DNA-binding domain"/>
    <property type="match status" value="1"/>
</dbReference>
<feature type="domain" description="HTH iclR-type" evidence="5">
    <location>
        <begin position="59"/>
        <end position="120"/>
    </location>
</feature>
<name>A0A6I3IWV0_9ACTN</name>
<gene>
    <name evidence="7" type="ORF">GGQ22_00485</name>
</gene>
<dbReference type="Gene3D" id="3.30.450.40">
    <property type="match status" value="1"/>
</dbReference>
<dbReference type="Gene3D" id="1.10.10.10">
    <property type="entry name" value="Winged helix-like DNA-binding domain superfamily/Winged helix DNA-binding domain"/>
    <property type="match status" value="1"/>
</dbReference>
<evidence type="ECO:0000259" key="5">
    <source>
        <dbReference type="PROSITE" id="PS51077"/>
    </source>
</evidence>
<dbReference type="InterPro" id="IPR005471">
    <property type="entry name" value="Tscrpt_reg_IclR_N"/>
</dbReference>
<comment type="caution">
    <text evidence="7">The sequence shown here is derived from an EMBL/GenBank/DDBJ whole genome shotgun (WGS) entry which is preliminary data.</text>
</comment>
<dbReference type="InterPro" id="IPR036390">
    <property type="entry name" value="WH_DNA-bd_sf"/>
</dbReference>
<dbReference type="PROSITE" id="PS51078">
    <property type="entry name" value="ICLR_ED"/>
    <property type="match status" value="1"/>
</dbReference>
<protein>
    <submittedName>
        <fullName evidence="7">Helix-turn-helix domain-containing protein</fullName>
    </submittedName>
</protein>
<keyword evidence="2" id="KW-0238">DNA-binding</keyword>
<keyword evidence="3" id="KW-0804">Transcription</keyword>
<dbReference type="GO" id="GO:0003677">
    <property type="term" value="F:DNA binding"/>
    <property type="evidence" value="ECO:0007669"/>
    <property type="project" value="UniProtKB-KW"/>
</dbReference>
<evidence type="ECO:0000256" key="1">
    <source>
        <dbReference type="ARBA" id="ARBA00023015"/>
    </source>
</evidence>
<accession>A0A6I3IWV0</accession>
<dbReference type="PANTHER" id="PTHR30136:SF39">
    <property type="entry name" value="TRANSCRIPTIONAL REGULATORY PROTEIN"/>
    <property type="match status" value="1"/>
</dbReference>
<evidence type="ECO:0000313" key="7">
    <source>
        <dbReference type="EMBL" id="MTB93547.1"/>
    </source>
</evidence>
<evidence type="ECO:0000256" key="4">
    <source>
        <dbReference type="SAM" id="MobiDB-lite"/>
    </source>
</evidence>
<dbReference type="GO" id="GO:0045892">
    <property type="term" value="P:negative regulation of DNA-templated transcription"/>
    <property type="evidence" value="ECO:0007669"/>
    <property type="project" value="TreeGrafter"/>
</dbReference>
<dbReference type="SUPFAM" id="SSF55781">
    <property type="entry name" value="GAF domain-like"/>
    <property type="match status" value="1"/>
</dbReference>
<dbReference type="InterPro" id="IPR036388">
    <property type="entry name" value="WH-like_DNA-bd_sf"/>
</dbReference>
<feature type="region of interest" description="Disordered" evidence="4">
    <location>
        <begin position="1"/>
        <end position="52"/>
    </location>
</feature>
<dbReference type="InterPro" id="IPR050707">
    <property type="entry name" value="HTH_MetabolicPath_Reg"/>
</dbReference>
<reference evidence="7 8" key="1">
    <citation type="submission" date="2019-10" db="EMBL/GenBank/DDBJ databases">
        <title>Nocardioides novel species isolated from the excrement of Marmot.</title>
        <authorList>
            <person name="Zhang G."/>
        </authorList>
    </citation>
    <scope>NUCLEOTIDE SEQUENCE [LARGE SCALE GENOMIC DNA]</scope>
    <source>
        <strain evidence="8">zg-579</strain>
    </source>
</reference>
<proteinExistence type="predicted"/>
<organism evidence="7 8">
    <name type="scientific">Nocardioides marmotae</name>
    <dbReference type="NCBI Taxonomy" id="2663857"/>
    <lineage>
        <taxon>Bacteria</taxon>
        <taxon>Bacillati</taxon>
        <taxon>Actinomycetota</taxon>
        <taxon>Actinomycetes</taxon>
        <taxon>Propionibacteriales</taxon>
        <taxon>Nocardioidaceae</taxon>
        <taxon>Nocardioides</taxon>
    </lineage>
</organism>
<evidence type="ECO:0000313" key="8">
    <source>
        <dbReference type="Proteomes" id="UP000433406"/>
    </source>
</evidence>
<dbReference type="SMART" id="SM00346">
    <property type="entry name" value="HTH_ICLR"/>
    <property type="match status" value="1"/>
</dbReference>
<evidence type="ECO:0000256" key="3">
    <source>
        <dbReference type="ARBA" id="ARBA00023163"/>
    </source>
</evidence>
<dbReference type="GO" id="GO:0003700">
    <property type="term" value="F:DNA-binding transcription factor activity"/>
    <property type="evidence" value="ECO:0007669"/>
    <property type="project" value="TreeGrafter"/>
</dbReference>
<keyword evidence="8" id="KW-1185">Reference proteome</keyword>
<dbReference type="Proteomes" id="UP000433406">
    <property type="component" value="Unassembled WGS sequence"/>
</dbReference>
<feature type="domain" description="IclR-ED" evidence="6">
    <location>
        <begin position="121"/>
        <end position="297"/>
    </location>
</feature>
<dbReference type="Pfam" id="PF01614">
    <property type="entry name" value="IclR_C"/>
    <property type="match status" value="1"/>
</dbReference>
<evidence type="ECO:0000259" key="6">
    <source>
        <dbReference type="PROSITE" id="PS51078"/>
    </source>
</evidence>
<dbReference type="InterPro" id="IPR014757">
    <property type="entry name" value="Tscrpt_reg_IclR_C"/>
</dbReference>
<keyword evidence="1" id="KW-0805">Transcription regulation</keyword>
<sequence>MAVAASTRPWPSGDSRARPPRRSPPRCAQPATPRTTPSTRSSRRPVAGAPRALDLPPDVAVIAKATQALDLIARAHGPVRLADVASALAIPRSSAHRLLADLVELDILRRDDNGHFLLGARLLTWGLAAELSYDIKGVAEPHMRRLRDETGKSVNLHVLQGDHRVCIAAHRGPTTLLPPIPVGQALPLGIGATGKVLLAFSPAPVRDQVLQRLAEDGRPVPTEEYLSRVRAEHWATSANEQEVGLAAGATIITGNGGRVVAALAIGAGVDQLPPEELESLRPRLLDAARAISEQTTGSTS</sequence>
<evidence type="ECO:0000256" key="2">
    <source>
        <dbReference type="ARBA" id="ARBA00023125"/>
    </source>
</evidence>
<dbReference type="PANTHER" id="PTHR30136">
    <property type="entry name" value="HELIX-TURN-HELIX TRANSCRIPTIONAL REGULATOR, ICLR FAMILY"/>
    <property type="match status" value="1"/>
</dbReference>
<dbReference type="PROSITE" id="PS51077">
    <property type="entry name" value="HTH_ICLR"/>
    <property type="match status" value="1"/>
</dbReference>
<dbReference type="Pfam" id="PF09339">
    <property type="entry name" value="HTH_IclR"/>
    <property type="match status" value="1"/>
</dbReference>